<dbReference type="SUPFAM" id="SSF51306">
    <property type="entry name" value="LexA/Signal peptidase"/>
    <property type="match status" value="1"/>
</dbReference>
<sequence>MMRWDRLFVPTKYIYARTKLVYAAALSTQKRLAGEIADGDTLVTFWKHFIKGKMTYLYRNEGQEMAPTIPGKVETLLIRNLPCLDHEYRINYKQVSVGDVVLLKNPLDSDKFLVRRLAAVGGQEMVSTDEKDEPFVVEDDQCWVLSDNQELKAKEAKDSRMFGPVPVMDIMGRVIYRFQSMKDHGLVENSNCNSKEDTAVLNFELELNEMQKISEA</sequence>
<reference evidence="1" key="1">
    <citation type="journal article" date="2021" name="Nat. Commun.">
        <title>Genomic analyses provide insights into spinach domestication and the genetic basis of agronomic traits.</title>
        <authorList>
            <person name="Cai X."/>
            <person name="Sun X."/>
            <person name="Xu C."/>
            <person name="Sun H."/>
            <person name="Wang X."/>
            <person name="Ge C."/>
            <person name="Zhang Z."/>
            <person name="Wang Q."/>
            <person name="Fei Z."/>
            <person name="Jiao C."/>
            <person name="Wang Q."/>
        </authorList>
    </citation>
    <scope>NUCLEOTIDE SEQUENCE [LARGE SCALE GENOMIC DNA]</scope>
    <source>
        <strain evidence="1">cv. Varoflay</strain>
    </source>
</reference>
<dbReference type="PANTHER" id="PTHR47040:SF1">
    <property type="entry name" value="MITOCHONDRIAL ATP-INDEPENDENT INNER MEMBRANE PROTEASE SUBUNIT 2"/>
    <property type="match status" value="1"/>
</dbReference>
<gene>
    <name evidence="2" type="primary">LOC110787382</name>
</gene>
<accession>A0A9R0IEC1</accession>
<dbReference type="GO" id="GO:0006465">
    <property type="term" value="P:signal peptide processing"/>
    <property type="evidence" value="ECO:0007669"/>
    <property type="project" value="InterPro"/>
</dbReference>
<evidence type="ECO:0000313" key="2">
    <source>
        <dbReference type="RefSeq" id="XP_021847693.1"/>
    </source>
</evidence>
<dbReference type="InterPro" id="IPR053307">
    <property type="entry name" value="Mitochondrial_IM_protease"/>
</dbReference>
<dbReference type="Proteomes" id="UP000813463">
    <property type="component" value="Chromosome 3"/>
</dbReference>
<dbReference type="KEGG" id="soe:110787382"/>
<protein>
    <recommendedName>
        <fullName evidence="3">Peptidase S26 domain-containing protein</fullName>
    </recommendedName>
</protein>
<keyword evidence="1" id="KW-1185">Reference proteome</keyword>
<dbReference type="AlphaFoldDB" id="A0A9R0IEC1"/>
<dbReference type="Gene3D" id="2.10.109.10">
    <property type="entry name" value="Umud Fragment, subunit A"/>
    <property type="match status" value="1"/>
</dbReference>
<organism evidence="1 2">
    <name type="scientific">Spinacia oleracea</name>
    <name type="common">Spinach</name>
    <dbReference type="NCBI Taxonomy" id="3562"/>
    <lineage>
        <taxon>Eukaryota</taxon>
        <taxon>Viridiplantae</taxon>
        <taxon>Streptophyta</taxon>
        <taxon>Embryophyta</taxon>
        <taxon>Tracheophyta</taxon>
        <taxon>Spermatophyta</taxon>
        <taxon>Magnoliopsida</taxon>
        <taxon>eudicotyledons</taxon>
        <taxon>Gunneridae</taxon>
        <taxon>Pentapetalae</taxon>
        <taxon>Caryophyllales</taxon>
        <taxon>Chenopodiaceae</taxon>
        <taxon>Chenopodioideae</taxon>
        <taxon>Anserineae</taxon>
        <taxon>Spinacia</taxon>
    </lineage>
</organism>
<dbReference type="PANTHER" id="PTHR47040">
    <property type="entry name" value="OSJNBA0068L06.9 PROTEIN"/>
    <property type="match status" value="1"/>
</dbReference>
<dbReference type="CDD" id="cd06530">
    <property type="entry name" value="S26_SPase_I"/>
    <property type="match status" value="1"/>
</dbReference>
<reference evidence="2" key="2">
    <citation type="submission" date="2025-08" db="UniProtKB">
        <authorList>
            <consortium name="RefSeq"/>
        </authorList>
    </citation>
    <scope>IDENTIFICATION</scope>
    <source>
        <tissue evidence="2">Leaf</tissue>
    </source>
</reference>
<dbReference type="GeneID" id="110787382"/>
<evidence type="ECO:0000313" key="1">
    <source>
        <dbReference type="Proteomes" id="UP000813463"/>
    </source>
</evidence>
<dbReference type="RefSeq" id="XP_021847693.1">
    <property type="nucleotide sequence ID" value="XM_021992001.2"/>
</dbReference>
<name>A0A9R0IEC1_SPIOL</name>
<dbReference type="GO" id="GO:0004252">
    <property type="term" value="F:serine-type endopeptidase activity"/>
    <property type="evidence" value="ECO:0007669"/>
    <property type="project" value="InterPro"/>
</dbReference>
<dbReference type="InterPro" id="IPR036286">
    <property type="entry name" value="LexA/Signal_pep-like_sf"/>
</dbReference>
<proteinExistence type="predicted"/>
<dbReference type="OrthoDB" id="308440at2759"/>
<dbReference type="InterPro" id="IPR019533">
    <property type="entry name" value="Peptidase_S26"/>
</dbReference>
<evidence type="ECO:0008006" key="3">
    <source>
        <dbReference type="Google" id="ProtNLM"/>
    </source>
</evidence>